<dbReference type="EMBL" id="BLLF01000108">
    <property type="protein sequence ID" value="GFH07667.1"/>
    <property type="molecule type" value="Genomic_DNA"/>
</dbReference>
<keyword evidence="6" id="KW-0508">mRNA splicing</keyword>
<dbReference type="PROSITE" id="PS52002">
    <property type="entry name" value="SM"/>
    <property type="match status" value="1"/>
</dbReference>
<dbReference type="GO" id="GO:0071013">
    <property type="term" value="C:catalytic step 2 spliceosome"/>
    <property type="evidence" value="ECO:0007669"/>
    <property type="project" value="TreeGrafter"/>
</dbReference>
<feature type="non-terminal residue" evidence="10">
    <location>
        <position position="140"/>
    </location>
</feature>
<proteinExistence type="inferred from homology"/>
<dbReference type="GO" id="GO:0000398">
    <property type="term" value="P:mRNA splicing, via spliceosome"/>
    <property type="evidence" value="ECO:0007669"/>
    <property type="project" value="TreeGrafter"/>
</dbReference>
<dbReference type="GO" id="GO:0003723">
    <property type="term" value="F:RNA binding"/>
    <property type="evidence" value="ECO:0007669"/>
    <property type="project" value="UniProtKB-KW"/>
</dbReference>
<feature type="non-terminal residue" evidence="10">
    <location>
        <position position="1"/>
    </location>
</feature>
<dbReference type="GO" id="GO:0046540">
    <property type="term" value="C:U4/U6 x U5 tri-snRNP complex"/>
    <property type="evidence" value="ECO:0007669"/>
    <property type="project" value="TreeGrafter"/>
</dbReference>
<feature type="domain" description="Sm" evidence="9">
    <location>
        <begin position="88"/>
        <end position="140"/>
    </location>
</feature>
<comment type="caution">
    <text evidence="10">The sequence shown here is derived from an EMBL/GenBank/DDBJ whole genome shotgun (WGS) entry which is preliminary data.</text>
</comment>
<dbReference type="PANTHER" id="PTHR13829">
    <property type="entry name" value="SNRNP CORE PROTEIN FAMILY MEMBER"/>
    <property type="match status" value="1"/>
</dbReference>
<protein>
    <submittedName>
        <fullName evidence="10">U6 snRNA-associated Sm LSm2</fullName>
    </submittedName>
</protein>
<dbReference type="GO" id="GO:0000932">
    <property type="term" value="C:P-body"/>
    <property type="evidence" value="ECO:0007669"/>
    <property type="project" value="TreeGrafter"/>
</dbReference>
<dbReference type="Pfam" id="PF01423">
    <property type="entry name" value="LSM"/>
    <property type="match status" value="1"/>
</dbReference>
<keyword evidence="5" id="KW-0694">RNA-binding</keyword>
<organism evidence="10 11">
    <name type="scientific">Haematococcus lacustris</name>
    <name type="common">Green alga</name>
    <name type="synonym">Haematococcus pluvialis</name>
    <dbReference type="NCBI Taxonomy" id="44745"/>
    <lineage>
        <taxon>Eukaryota</taxon>
        <taxon>Viridiplantae</taxon>
        <taxon>Chlorophyta</taxon>
        <taxon>core chlorophytes</taxon>
        <taxon>Chlorophyceae</taxon>
        <taxon>CS clade</taxon>
        <taxon>Chlamydomonadales</taxon>
        <taxon>Haematococcaceae</taxon>
        <taxon>Haematococcus</taxon>
    </lineage>
</organism>
<evidence type="ECO:0000256" key="4">
    <source>
        <dbReference type="ARBA" id="ARBA00022728"/>
    </source>
</evidence>
<dbReference type="InterPro" id="IPR010920">
    <property type="entry name" value="LSM_dom_sf"/>
</dbReference>
<dbReference type="AlphaFoldDB" id="A0A699YBV6"/>
<sequence>MCFDSCLTVTGWERSRAKTVCIDTHAERPVNTARQADNVDKCSSAQHASSVNMHPQGCHGNHMYLGGLIGWRLHGWGLIAINMHFAQPRCLSDHTLVGKEVTVELKNDLAITGTLHSVDQYLNIKLVDTRAVNEVKYPHM</sequence>
<name>A0A699YBV6_HAELA</name>
<dbReference type="Proteomes" id="UP000485058">
    <property type="component" value="Unassembled WGS sequence"/>
</dbReference>
<reference evidence="10 11" key="1">
    <citation type="submission" date="2020-02" db="EMBL/GenBank/DDBJ databases">
        <title>Draft genome sequence of Haematococcus lacustris strain NIES-144.</title>
        <authorList>
            <person name="Morimoto D."/>
            <person name="Nakagawa S."/>
            <person name="Yoshida T."/>
            <person name="Sawayama S."/>
        </authorList>
    </citation>
    <scope>NUCLEOTIDE SEQUENCE [LARGE SCALE GENOMIC DNA]</scope>
    <source>
        <strain evidence="10 11">NIES-144</strain>
    </source>
</reference>
<evidence type="ECO:0000259" key="9">
    <source>
        <dbReference type="PROSITE" id="PS52002"/>
    </source>
</evidence>
<dbReference type="PANTHER" id="PTHR13829:SF2">
    <property type="entry name" value="U6 SNRNA-ASSOCIATED SM-LIKE PROTEIN LSM2"/>
    <property type="match status" value="1"/>
</dbReference>
<dbReference type="InterPro" id="IPR001163">
    <property type="entry name" value="Sm_dom_euk/arc"/>
</dbReference>
<keyword evidence="4" id="KW-0747">Spliceosome</keyword>
<accession>A0A699YBV6</accession>
<evidence type="ECO:0000256" key="6">
    <source>
        <dbReference type="ARBA" id="ARBA00023187"/>
    </source>
</evidence>
<gene>
    <name evidence="10" type="ORF">HaLaN_02499</name>
</gene>
<dbReference type="GO" id="GO:1990726">
    <property type="term" value="C:Lsm1-7-Pat1 complex"/>
    <property type="evidence" value="ECO:0007669"/>
    <property type="project" value="TreeGrafter"/>
</dbReference>
<evidence type="ECO:0000256" key="8">
    <source>
        <dbReference type="ARBA" id="ARBA00023274"/>
    </source>
</evidence>
<dbReference type="GO" id="GO:0071011">
    <property type="term" value="C:precatalytic spliceosome"/>
    <property type="evidence" value="ECO:0007669"/>
    <property type="project" value="TreeGrafter"/>
</dbReference>
<dbReference type="Gene3D" id="2.30.30.100">
    <property type="match status" value="1"/>
</dbReference>
<dbReference type="SMART" id="SM00651">
    <property type="entry name" value="Sm"/>
    <property type="match status" value="1"/>
</dbReference>
<evidence type="ECO:0000256" key="2">
    <source>
        <dbReference type="ARBA" id="ARBA00006850"/>
    </source>
</evidence>
<comment type="subcellular location">
    <subcellularLocation>
        <location evidence="1">Nucleus</location>
    </subcellularLocation>
</comment>
<comment type="similarity">
    <text evidence="2">Belongs to the snRNP Sm proteins family.</text>
</comment>
<evidence type="ECO:0000313" key="11">
    <source>
        <dbReference type="Proteomes" id="UP000485058"/>
    </source>
</evidence>
<keyword evidence="3" id="KW-0507">mRNA processing</keyword>
<dbReference type="SUPFAM" id="SSF50182">
    <property type="entry name" value="Sm-like ribonucleoproteins"/>
    <property type="match status" value="1"/>
</dbReference>
<evidence type="ECO:0000256" key="1">
    <source>
        <dbReference type="ARBA" id="ARBA00004123"/>
    </source>
</evidence>
<dbReference type="GO" id="GO:0005688">
    <property type="term" value="C:U6 snRNP"/>
    <property type="evidence" value="ECO:0007669"/>
    <property type="project" value="TreeGrafter"/>
</dbReference>
<keyword evidence="8" id="KW-0687">Ribonucleoprotein</keyword>
<keyword evidence="7" id="KW-0539">Nucleus</keyword>
<evidence type="ECO:0000256" key="5">
    <source>
        <dbReference type="ARBA" id="ARBA00022884"/>
    </source>
</evidence>
<dbReference type="InterPro" id="IPR016654">
    <property type="entry name" value="U6_snRNA_Lsm2"/>
</dbReference>
<dbReference type="InterPro" id="IPR047575">
    <property type="entry name" value="Sm"/>
</dbReference>
<keyword evidence="11" id="KW-1185">Reference proteome</keyword>
<evidence type="ECO:0000256" key="7">
    <source>
        <dbReference type="ARBA" id="ARBA00023242"/>
    </source>
</evidence>
<evidence type="ECO:0000256" key="3">
    <source>
        <dbReference type="ARBA" id="ARBA00022664"/>
    </source>
</evidence>
<evidence type="ECO:0000313" key="10">
    <source>
        <dbReference type="EMBL" id="GFH07667.1"/>
    </source>
</evidence>